<keyword evidence="16" id="KW-1185">Reference proteome</keyword>
<dbReference type="PANTHER" id="PTHR10797">
    <property type="entry name" value="CCR4-NOT TRANSCRIPTION COMPLEX SUBUNIT"/>
    <property type="match status" value="1"/>
</dbReference>
<dbReference type="InterPro" id="IPR036397">
    <property type="entry name" value="RNaseH_sf"/>
</dbReference>
<evidence type="ECO:0000313" key="16">
    <source>
        <dbReference type="Proteomes" id="UP000053660"/>
    </source>
</evidence>
<keyword evidence="9" id="KW-0378">Hydrolase</keyword>
<dbReference type="GO" id="GO:0005737">
    <property type="term" value="C:cytoplasm"/>
    <property type="evidence" value="ECO:0007669"/>
    <property type="project" value="UniProtKB-SubCell"/>
</dbReference>
<dbReference type="InterPro" id="IPR006941">
    <property type="entry name" value="RNase_CAF1"/>
</dbReference>
<sequence length="110" mass="12778">MSGNQEVRIHDVWNSNVEEEFAKMRTLIEDYPFVAMDTEFPGVVATPLGTFKSKEDFNYQQVSCNVNMLKLIQLFSFAPIRSTIFIAAYFAHVNLRLLNVEARNWERLLT</sequence>
<keyword evidence="11" id="KW-0694">RNA-binding</keyword>
<keyword evidence="6" id="KW-0963">Cytoplasm</keyword>
<keyword evidence="14" id="KW-0539">Nucleus</keyword>
<evidence type="ECO:0000256" key="13">
    <source>
        <dbReference type="ARBA" id="ARBA00023163"/>
    </source>
</evidence>
<dbReference type="GO" id="GO:0005634">
    <property type="term" value="C:nucleus"/>
    <property type="evidence" value="ECO:0007669"/>
    <property type="project" value="UniProtKB-SubCell"/>
</dbReference>
<dbReference type="InterPro" id="IPR039637">
    <property type="entry name" value="CNOT7/CNOT8/Pop2"/>
</dbReference>
<evidence type="ECO:0000256" key="8">
    <source>
        <dbReference type="ARBA" id="ARBA00022723"/>
    </source>
</evidence>
<evidence type="ECO:0000256" key="1">
    <source>
        <dbReference type="ARBA" id="ARBA00001663"/>
    </source>
</evidence>
<proteinExistence type="inferred from homology"/>
<dbReference type="Proteomes" id="UP000053660">
    <property type="component" value="Unassembled WGS sequence"/>
</dbReference>
<evidence type="ECO:0000256" key="11">
    <source>
        <dbReference type="ARBA" id="ARBA00022884"/>
    </source>
</evidence>
<accession>A0A0B1S806</accession>
<reference evidence="15 16" key="1">
    <citation type="submission" date="2014-03" db="EMBL/GenBank/DDBJ databases">
        <title>Draft genome of the hookworm Oesophagostomum dentatum.</title>
        <authorList>
            <person name="Mitreva M."/>
        </authorList>
    </citation>
    <scope>NUCLEOTIDE SEQUENCE [LARGE SCALE GENOMIC DNA]</scope>
    <source>
        <strain evidence="15 16">OD-Hann</strain>
    </source>
</reference>
<dbReference type="EC" id="3.1.13.4" evidence="5"/>
<evidence type="ECO:0000256" key="4">
    <source>
        <dbReference type="ARBA" id="ARBA00008372"/>
    </source>
</evidence>
<keyword evidence="8" id="KW-0479">Metal-binding</keyword>
<dbReference type="SUPFAM" id="SSF53098">
    <property type="entry name" value="Ribonuclease H-like"/>
    <property type="match status" value="1"/>
</dbReference>
<dbReference type="Pfam" id="PF04857">
    <property type="entry name" value="CAF1"/>
    <property type="match status" value="1"/>
</dbReference>
<evidence type="ECO:0000313" key="15">
    <source>
        <dbReference type="EMBL" id="KHJ81059.1"/>
    </source>
</evidence>
<evidence type="ECO:0000256" key="6">
    <source>
        <dbReference type="ARBA" id="ARBA00022490"/>
    </source>
</evidence>
<evidence type="ECO:0000256" key="3">
    <source>
        <dbReference type="ARBA" id="ARBA00004496"/>
    </source>
</evidence>
<comment type="similarity">
    <text evidence="4">Belongs to the CAF1 family.</text>
</comment>
<evidence type="ECO:0000256" key="12">
    <source>
        <dbReference type="ARBA" id="ARBA00023015"/>
    </source>
</evidence>
<comment type="subcellular location">
    <subcellularLocation>
        <location evidence="3">Cytoplasm</location>
    </subcellularLocation>
    <subcellularLocation>
        <location evidence="2">Nucleus</location>
    </subcellularLocation>
</comment>
<evidence type="ECO:0000256" key="10">
    <source>
        <dbReference type="ARBA" id="ARBA00022839"/>
    </source>
</evidence>
<evidence type="ECO:0000256" key="14">
    <source>
        <dbReference type="ARBA" id="ARBA00023242"/>
    </source>
</evidence>
<evidence type="ECO:0000256" key="9">
    <source>
        <dbReference type="ARBA" id="ARBA00022801"/>
    </source>
</evidence>
<keyword evidence="12" id="KW-0805">Transcription regulation</keyword>
<protein>
    <recommendedName>
        <fullName evidence="5">poly(A)-specific ribonuclease</fullName>
        <ecNumber evidence="5">3.1.13.4</ecNumber>
    </recommendedName>
</protein>
<dbReference type="GO" id="GO:0030014">
    <property type="term" value="C:CCR4-NOT complex"/>
    <property type="evidence" value="ECO:0007669"/>
    <property type="project" value="InterPro"/>
</dbReference>
<keyword evidence="13" id="KW-0804">Transcription</keyword>
<gene>
    <name evidence="15" type="ORF">OESDEN_19258</name>
</gene>
<keyword evidence="7" id="KW-0540">Nuclease</keyword>
<dbReference type="GO" id="GO:0003723">
    <property type="term" value="F:RNA binding"/>
    <property type="evidence" value="ECO:0007669"/>
    <property type="project" value="UniProtKB-KW"/>
</dbReference>
<evidence type="ECO:0000256" key="5">
    <source>
        <dbReference type="ARBA" id="ARBA00012161"/>
    </source>
</evidence>
<comment type="catalytic activity">
    <reaction evidence="1">
        <text>Exonucleolytic cleavage of poly(A) to 5'-AMP.</text>
        <dbReference type="EC" id="3.1.13.4"/>
    </reaction>
</comment>
<organism evidence="15 16">
    <name type="scientific">Oesophagostomum dentatum</name>
    <name type="common">Nodular worm</name>
    <dbReference type="NCBI Taxonomy" id="61180"/>
    <lineage>
        <taxon>Eukaryota</taxon>
        <taxon>Metazoa</taxon>
        <taxon>Ecdysozoa</taxon>
        <taxon>Nematoda</taxon>
        <taxon>Chromadorea</taxon>
        <taxon>Rhabditida</taxon>
        <taxon>Rhabditina</taxon>
        <taxon>Rhabditomorpha</taxon>
        <taxon>Strongyloidea</taxon>
        <taxon>Strongylidae</taxon>
        <taxon>Oesophagostomum</taxon>
    </lineage>
</organism>
<dbReference type="InterPro" id="IPR012337">
    <property type="entry name" value="RNaseH-like_sf"/>
</dbReference>
<name>A0A0B1S806_OESDE</name>
<dbReference type="GO" id="GO:0046872">
    <property type="term" value="F:metal ion binding"/>
    <property type="evidence" value="ECO:0007669"/>
    <property type="project" value="UniProtKB-KW"/>
</dbReference>
<dbReference type="AlphaFoldDB" id="A0A0B1S806"/>
<keyword evidence="10" id="KW-0269">Exonuclease</keyword>
<dbReference type="Gene3D" id="3.30.420.10">
    <property type="entry name" value="Ribonuclease H-like superfamily/Ribonuclease H"/>
    <property type="match status" value="1"/>
</dbReference>
<evidence type="ECO:0000256" key="7">
    <source>
        <dbReference type="ARBA" id="ARBA00022722"/>
    </source>
</evidence>
<dbReference type="EMBL" id="KN594692">
    <property type="protein sequence ID" value="KHJ81059.1"/>
    <property type="molecule type" value="Genomic_DNA"/>
</dbReference>
<dbReference type="OrthoDB" id="1164111at2759"/>
<dbReference type="GO" id="GO:0004535">
    <property type="term" value="F:poly(A)-specific ribonuclease activity"/>
    <property type="evidence" value="ECO:0007669"/>
    <property type="project" value="UniProtKB-EC"/>
</dbReference>
<evidence type="ECO:0000256" key="2">
    <source>
        <dbReference type="ARBA" id="ARBA00004123"/>
    </source>
</evidence>